<protein>
    <submittedName>
        <fullName evidence="1">Uncharacterized protein</fullName>
    </submittedName>
</protein>
<dbReference type="AlphaFoldDB" id="A0A2P2PAM8"/>
<proteinExistence type="predicted"/>
<sequence>MNRKREIEIQSKNAFILIPDFSCPFLTDMGLNSNETDTYGFSFSFLSPLTLSC</sequence>
<organism evidence="1">
    <name type="scientific">Rhizophora mucronata</name>
    <name type="common">Asiatic mangrove</name>
    <dbReference type="NCBI Taxonomy" id="61149"/>
    <lineage>
        <taxon>Eukaryota</taxon>
        <taxon>Viridiplantae</taxon>
        <taxon>Streptophyta</taxon>
        <taxon>Embryophyta</taxon>
        <taxon>Tracheophyta</taxon>
        <taxon>Spermatophyta</taxon>
        <taxon>Magnoliopsida</taxon>
        <taxon>eudicotyledons</taxon>
        <taxon>Gunneridae</taxon>
        <taxon>Pentapetalae</taxon>
        <taxon>rosids</taxon>
        <taxon>fabids</taxon>
        <taxon>Malpighiales</taxon>
        <taxon>Rhizophoraceae</taxon>
        <taxon>Rhizophora</taxon>
    </lineage>
</organism>
<dbReference type="EMBL" id="GGEC01071332">
    <property type="protein sequence ID" value="MBX51816.1"/>
    <property type="molecule type" value="Transcribed_RNA"/>
</dbReference>
<accession>A0A2P2PAM8</accession>
<reference evidence="1" key="1">
    <citation type="submission" date="2018-02" db="EMBL/GenBank/DDBJ databases">
        <title>Rhizophora mucronata_Transcriptome.</title>
        <authorList>
            <person name="Meera S.P."/>
            <person name="Sreeshan A."/>
            <person name="Augustine A."/>
        </authorList>
    </citation>
    <scope>NUCLEOTIDE SEQUENCE</scope>
    <source>
        <tissue evidence="1">Leaf</tissue>
    </source>
</reference>
<evidence type="ECO:0000313" key="1">
    <source>
        <dbReference type="EMBL" id="MBX51816.1"/>
    </source>
</evidence>
<name>A0A2P2PAM8_RHIMU</name>